<dbReference type="GO" id="GO:0046872">
    <property type="term" value="F:metal ion binding"/>
    <property type="evidence" value="ECO:0007669"/>
    <property type="project" value="UniProtKB-KW"/>
</dbReference>
<dbReference type="PROSITE" id="PS51918">
    <property type="entry name" value="RADICAL_SAM"/>
    <property type="match status" value="1"/>
</dbReference>
<dbReference type="Pfam" id="PF02310">
    <property type="entry name" value="B12-binding"/>
    <property type="match status" value="1"/>
</dbReference>
<dbReference type="Gene3D" id="3.40.50.280">
    <property type="entry name" value="Cobalamin-binding domain"/>
    <property type="match status" value="1"/>
</dbReference>
<dbReference type="PROSITE" id="PS51332">
    <property type="entry name" value="B12_BINDING"/>
    <property type="match status" value="1"/>
</dbReference>
<dbReference type="InterPro" id="IPR051198">
    <property type="entry name" value="BchE-like"/>
</dbReference>
<evidence type="ECO:0000259" key="8">
    <source>
        <dbReference type="PROSITE" id="PS51332"/>
    </source>
</evidence>
<dbReference type="InterPro" id="IPR034466">
    <property type="entry name" value="Methyltransferase_Class_B"/>
</dbReference>
<dbReference type="CDD" id="cd01335">
    <property type="entry name" value="Radical_SAM"/>
    <property type="match status" value="1"/>
</dbReference>
<dbReference type="SUPFAM" id="SSF102114">
    <property type="entry name" value="Radical SAM enzymes"/>
    <property type="match status" value="1"/>
</dbReference>
<evidence type="ECO:0000256" key="7">
    <source>
        <dbReference type="ARBA" id="ARBA00023014"/>
    </source>
</evidence>
<keyword evidence="5" id="KW-0479">Metal-binding</keyword>
<dbReference type="SFLD" id="SFLDS00029">
    <property type="entry name" value="Radical_SAM"/>
    <property type="match status" value="1"/>
</dbReference>
<dbReference type="AlphaFoldDB" id="A0A832XIF5"/>
<dbReference type="InterPro" id="IPR006158">
    <property type="entry name" value="Cobalamin-bd"/>
</dbReference>
<dbReference type="InterPro" id="IPR058240">
    <property type="entry name" value="rSAM_sf"/>
</dbReference>
<evidence type="ECO:0000256" key="3">
    <source>
        <dbReference type="ARBA" id="ARBA00022679"/>
    </source>
</evidence>
<evidence type="ECO:0000256" key="4">
    <source>
        <dbReference type="ARBA" id="ARBA00022691"/>
    </source>
</evidence>
<evidence type="ECO:0000313" key="11">
    <source>
        <dbReference type="Proteomes" id="UP000646946"/>
    </source>
</evidence>
<comment type="cofactor">
    <cofactor evidence="1">
        <name>[4Fe-4S] cluster</name>
        <dbReference type="ChEBI" id="CHEBI:49883"/>
    </cofactor>
</comment>
<keyword evidence="7" id="KW-0411">Iron-sulfur</keyword>
<gene>
    <name evidence="10" type="ORF">H1016_04100</name>
</gene>
<name>A0A832XIF5_9ARCH</name>
<dbReference type="EMBL" id="DVAB01000033">
    <property type="protein sequence ID" value="HIK00696.1"/>
    <property type="molecule type" value="Genomic_DNA"/>
</dbReference>
<keyword evidence="4" id="KW-0949">S-adenosyl-L-methionine</keyword>
<dbReference type="GO" id="GO:0051539">
    <property type="term" value="F:4 iron, 4 sulfur cluster binding"/>
    <property type="evidence" value="ECO:0007669"/>
    <property type="project" value="UniProtKB-KW"/>
</dbReference>
<comment type="caution">
    <text evidence="10">The sequence shown here is derived from an EMBL/GenBank/DDBJ whole genome shotgun (WGS) entry which is preliminary data.</text>
</comment>
<dbReference type="InterPro" id="IPR023404">
    <property type="entry name" value="rSAM_horseshoe"/>
</dbReference>
<dbReference type="PANTHER" id="PTHR43409">
    <property type="entry name" value="ANAEROBIC MAGNESIUM-PROTOPORPHYRIN IX MONOMETHYL ESTER CYCLASE-RELATED"/>
    <property type="match status" value="1"/>
</dbReference>
<dbReference type="InterPro" id="IPR006638">
    <property type="entry name" value="Elp3/MiaA/NifB-like_rSAM"/>
</dbReference>
<keyword evidence="2" id="KW-0489">Methyltransferase</keyword>
<proteinExistence type="predicted"/>
<dbReference type="GO" id="GO:0003824">
    <property type="term" value="F:catalytic activity"/>
    <property type="evidence" value="ECO:0007669"/>
    <property type="project" value="InterPro"/>
</dbReference>
<protein>
    <submittedName>
        <fullName evidence="10">Radical SAM protein</fullName>
    </submittedName>
</protein>
<evidence type="ECO:0000256" key="5">
    <source>
        <dbReference type="ARBA" id="ARBA00022723"/>
    </source>
</evidence>
<keyword evidence="11" id="KW-1185">Reference proteome</keyword>
<accession>A0A832XIF5</accession>
<evidence type="ECO:0000256" key="6">
    <source>
        <dbReference type="ARBA" id="ARBA00023004"/>
    </source>
</evidence>
<dbReference type="InterPro" id="IPR007197">
    <property type="entry name" value="rSAM"/>
</dbReference>
<dbReference type="Gene3D" id="3.80.30.20">
    <property type="entry name" value="tm_1862 like domain"/>
    <property type="match status" value="1"/>
</dbReference>
<dbReference type="InterPro" id="IPR036724">
    <property type="entry name" value="Cobalamin-bd_sf"/>
</dbReference>
<dbReference type="SFLD" id="SFLDG01123">
    <property type="entry name" value="methyltransferase_(Class_B)"/>
    <property type="match status" value="1"/>
</dbReference>
<feature type="domain" description="B12-binding" evidence="8">
    <location>
        <begin position="2"/>
        <end position="139"/>
    </location>
</feature>
<dbReference type="CDD" id="cd02068">
    <property type="entry name" value="radical_SAM_B12_BD"/>
    <property type="match status" value="1"/>
</dbReference>
<dbReference type="PANTHER" id="PTHR43409:SF7">
    <property type="entry name" value="BLL1977 PROTEIN"/>
    <property type="match status" value="1"/>
</dbReference>
<keyword evidence="3" id="KW-0808">Transferase</keyword>
<dbReference type="Pfam" id="PF04055">
    <property type="entry name" value="Radical_SAM"/>
    <property type="match status" value="1"/>
</dbReference>
<dbReference type="GO" id="GO:0031419">
    <property type="term" value="F:cobalamin binding"/>
    <property type="evidence" value="ECO:0007669"/>
    <property type="project" value="InterPro"/>
</dbReference>
<organism evidence="10 11">
    <name type="scientific">Candidatus Naiadarchaeum limnaeum</name>
    <dbReference type="NCBI Taxonomy" id="2756139"/>
    <lineage>
        <taxon>Archaea</taxon>
        <taxon>Candidatus Undinarchaeota</taxon>
        <taxon>Candidatus Undinarchaeia</taxon>
        <taxon>Candidatus Naiadarchaeales</taxon>
        <taxon>Candidatus Naiadarchaeaceae</taxon>
        <taxon>Candidatus Naiadarchaeum</taxon>
    </lineage>
</organism>
<dbReference type="SUPFAM" id="SSF52242">
    <property type="entry name" value="Cobalamin (vitamin B12)-binding domain"/>
    <property type="match status" value="1"/>
</dbReference>
<evidence type="ECO:0000313" key="10">
    <source>
        <dbReference type="EMBL" id="HIK00696.1"/>
    </source>
</evidence>
<feature type="domain" description="Radical SAM core" evidence="9">
    <location>
        <begin position="190"/>
        <end position="409"/>
    </location>
</feature>
<reference evidence="10 11" key="1">
    <citation type="journal article" name="Nat. Commun.">
        <title>Undinarchaeota illuminate DPANN phylogeny and the impact of gene transfer on archaeal evolution.</title>
        <authorList>
            <person name="Dombrowski N."/>
            <person name="Williams T.A."/>
            <person name="Sun J."/>
            <person name="Woodcroft B.J."/>
            <person name="Lee J.H."/>
            <person name="Minh B.Q."/>
            <person name="Rinke C."/>
            <person name="Spang A."/>
        </authorList>
    </citation>
    <scope>NUCLEOTIDE SEQUENCE [LARGE SCALE GENOMIC DNA]</scope>
    <source>
        <strain evidence="10">MAG_bin1129</strain>
    </source>
</reference>
<evidence type="ECO:0000256" key="1">
    <source>
        <dbReference type="ARBA" id="ARBA00001966"/>
    </source>
</evidence>
<evidence type="ECO:0000256" key="2">
    <source>
        <dbReference type="ARBA" id="ARBA00022603"/>
    </source>
</evidence>
<dbReference type="Proteomes" id="UP000646946">
    <property type="component" value="Unassembled WGS sequence"/>
</dbReference>
<keyword evidence="6" id="KW-0408">Iron</keyword>
<evidence type="ECO:0000259" key="9">
    <source>
        <dbReference type="PROSITE" id="PS51918"/>
    </source>
</evidence>
<dbReference type="SFLD" id="SFLDG01082">
    <property type="entry name" value="B12-binding_domain_containing"/>
    <property type="match status" value="1"/>
</dbReference>
<dbReference type="SMART" id="SM00729">
    <property type="entry name" value="Elp3"/>
    <property type="match status" value="1"/>
</dbReference>
<sequence length="473" mass="54631">MKVLFIHPPVREDDTPNNVPIGLGWIAAVMHNEGHEVEILDINAWRYTKEQVVAILRNKGKDFDMFGISGMITTYNYMKWLQNTLKQMYPDKLVIDGGAGPTSLPLVYLKNGADIVAVGEGELTMLDLVETVQNNGDFGNVEGIVWKQDDAIITNAPREPIQNLDELPLPAWELFPMEEIYLRNNILKRYNFSRSTNLLASRGCPFRCNFCHDGFGERTRWFSSDYMIDHIKYLMDKYKVEYIRFDDETFVGNRKRTIEFCQRLLDEKLEIKWGCTGRVNVMNEELMQLMKDAGCLDVNYGIESGSQKMLNSMQKDATIEQAEKSLALTRKIGITPIVSLMVGAPGENKETIREQVEFCKRNKLRVDHLFLTTPTPRTGLYTMLMQQGRIKDEEAYVEKMSTMGDFWANIMVNMSELSDEDLIKYRNKAEKGIHRHWLLSQWKQMPSLIAERYRTLGPKRFFKLLGFAIKKAI</sequence>